<comment type="caution">
    <text evidence="1">The sequence shown here is derived from an EMBL/GenBank/DDBJ whole genome shotgun (WGS) entry which is preliminary data.</text>
</comment>
<organism evidence="1 2">
    <name type="scientific">Dermacentor silvarum</name>
    <name type="common">Tick</name>
    <dbReference type="NCBI Taxonomy" id="543639"/>
    <lineage>
        <taxon>Eukaryota</taxon>
        <taxon>Metazoa</taxon>
        <taxon>Ecdysozoa</taxon>
        <taxon>Arthropoda</taxon>
        <taxon>Chelicerata</taxon>
        <taxon>Arachnida</taxon>
        <taxon>Acari</taxon>
        <taxon>Parasitiformes</taxon>
        <taxon>Ixodida</taxon>
        <taxon>Ixodoidea</taxon>
        <taxon>Ixodidae</taxon>
        <taxon>Rhipicephalinae</taxon>
        <taxon>Dermacentor</taxon>
    </lineage>
</organism>
<dbReference type="Proteomes" id="UP000821865">
    <property type="component" value="Chromosome 1"/>
</dbReference>
<gene>
    <name evidence="1" type="ORF">HPB49_016799</name>
</gene>
<name>A0ACB8E1M6_DERSI</name>
<reference evidence="1" key="1">
    <citation type="submission" date="2020-05" db="EMBL/GenBank/DDBJ databases">
        <title>Large-scale comparative analyses of tick genomes elucidate their genetic diversity and vector capacities.</title>
        <authorList>
            <person name="Jia N."/>
            <person name="Wang J."/>
            <person name="Shi W."/>
            <person name="Du L."/>
            <person name="Sun Y."/>
            <person name="Zhan W."/>
            <person name="Jiang J."/>
            <person name="Wang Q."/>
            <person name="Zhang B."/>
            <person name="Ji P."/>
            <person name="Sakyi L.B."/>
            <person name="Cui X."/>
            <person name="Yuan T."/>
            <person name="Jiang B."/>
            <person name="Yang W."/>
            <person name="Lam T.T.-Y."/>
            <person name="Chang Q."/>
            <person name="Ding S."/>
            <person name="Wang X."/>
            <person name="Zhu J."/>
            <person name="Ruan X."/>
            <person name="Zhao L."/>
            <person name="Wei J."/>
            <person name="Que T."/>
            <person name="Du C."/>
            <person name="Cheng J."/>
            <person name="Dai P."/>
            <person name="Han X."/>
            <person name="Huang E."/>
            <person name="Gao Y."/>
            <person name="Liu J."/>
            <person name="Shao H."/>
            <person name="Ye R."/>
            <person name="Li L."/>
            <person name="Wei W."/>
            <person name="Wang X."/>
            <person name="Wang C."/>
            <person name="Yang T."/>
            <person name="Huo Q."/>
            <person name="Li W."/>
            <person name="Guo W."/>
            <person name="Chen H."/>
            <person name="Zhou L."/>
            <person name="Ni X."/>
            <person name="Tian J."/>
            <person name="Zhou Y."/>
            <person name="Sheng Y."/>
            <person name="Liu T."/>
            <person name="Pan Y."/>
            <person name="Xia L."/>
            <person name="Li J."/>
            <person name="Zhao F."/>
            <person name="Cao W."/>
        </authorList>
    </citation>
    <scope>NUCLEOTIDE SEQUENCE</scope>
    <source>
        <strain evidence="1">Dsil-2018</strain>
    </source>
</reference>
<evidence type="ECO:0000313" key="1">
    <source>
        <dbReference type="EMBL" id="KAH7980506.1"/>
    </source>
</evidence>
<sequence>MMGTWEMLSCLAITSSSTRLMVLLKLCRRCLSIACTVKLRPSGTRIIAKVECPGMHTYTWSSQHLVGDKPKGNIDLATALLFSGSSFASSLRMMRLMGVKVIGEQCFCNYQKAYLLPPVSMVRVYSCF</sequence>
<dbReference type="EMBL" id="CM023470">
    <property type="protein sequence ID" value="KAH7980506.1"/>
    <property type="molecule type" value="Genomic_DNA"/>
</dbReference>
<evidence type="ECO:0000313" key="2">
    <source>
        <dbReference type="Proteomes" id="UP000821865"/>
    </source>
</evidence>
<keyword evidence="2" id="KW-1185">Reference proteome</keyword>
<protein>
    <submittedName>
        <fullName evidence="1">Uncharacterized protein</fullName>
    </submittedName>
</protein>
<accession>A0ACB8E1M6</accession>
<proteinExistence type="predicted"/>